<dbReference type="GO" id="GO:0016887">
    <property type="term" value="F:ATP hydrolysis activity"/>
    <property type="evidence" value="ECO:0007669"/>
    <property type="project" value="InterPro"/>
</dbReference>
<dbReference type="SUPFAM" id="SSF52540">
    <property type="entry name" value="P-loop containing nucleoside triphosphate hydrolases"/>
    <property type="match status" value="1"/>
</dbReference>
<dbReference type="SMART" id="SM00382">
    <property type="entry name" value="AAA"/>
    <property type="match status" value="1"/>
</dbReference>
<name>A0A6G7PUG7_9BACT</name>
<dbReference type="InterPro" id="IPR003593">
    <property type="entry name" value="AAA+_ATPase"/>
</dbReference>
<dbReference type="Pfam" id="PF13401">
    <property type="entry name" value="AAA_22"/>
    <property type="match status" value="1"/>
</dbReference>
<proteinExistence type="predicted"/>
<dbReference type="RefSeq" id="WP_166031524.1">
    <property type="nucleotide sequence ID" value="NZ_CP048877.1"/>
</dbReference>
<sequence length="331" mass="37732">MYKDFYGLRENPFGIAPDPRFLYLSEGHREALAHLIYGVSQRKGFILITGEVGAGKTTLINAFLEKIPQETIVALLSNPRLNRREFFTYLAQAFSLPRAPQDKSDFIFVFTEFLKEAFQSGKNVVLIVDEVQALPEGLFEEIRLLTNLETMRQKLINIILVGQPELLKRLQKPHLYPLKQRITYHYHLTALKDPSEVESYIQARLARAGAERLDLFTPEAVKRIYEVTRGVPRLINILCDHALLTGYLRETRSIGLPIVEECAQEIKIAIDNHSPTEEVSPPKTSRKSKGLMWGAIAVLAFILIAFSLIYYPTIQESLSSLWERLFPSGFP</sequence>
<evidence type="ECO:0000313" key="1">
    <source>
        <dbReference type="EMBL" id="QIJ71302.1"/>
    </source>
</evidence>
<dbReference type="PANTHER" id="PTHR35894">
    <property type="entry name" value="GENERAL SECRETION PATHWAY PROTEIN A-RELATED"/>
    <property type="match status" value="1"/>
</dbReference>
<accession>A0A6G7PUG7</accession>
<dbReference type="InterPro" id="IPR049945">
    <property type="entry name" value="AAA_22"/>
</dbReference>
<gene>
    <name evidence="1" type="ORF">G4V39_02955</name>
</gene>
<dbReference type="Gene3D" id="3.40.50.300">
    <property type="entry name" value="P-loop containing nucleotide triphosphate hydrolases"/>
    <property type="match status" value="1"/>
</dbReference>
<dbReference type="AlphaFoldDB" id="A0A6G7PUG7"/>
<reference evidence="1 2" key="1">
    <citation type="submission" date="2020-02" db="EMBL/GenBank/DDBJ databases">
        <title>Genome analysis of Thermosulfuriphilus ammonigenes ST65T, an anaerobic thermophilic chemolithoautotrophic bacterium isolated from a deep-sea hydrothermal vent.</title>
        <authorList>
            <person name="Slobodkina G."/>
            <person name="Allioux M."/>
            <person name="Merkel A."/>
            <person name="Alain K."/>
            <person name="Jebbar M."/>
            <person name="Slobodkin A."/>
        </authorList>
    </citation>
    <scope>NUCLEOTIDE SEQUENCE [LARGE SCALE GENOMIC DNA]</scope>
    <source>
        <strain evidence="1 2">ST65</strain>
    </source>
</reference>
<keyword evidence="2" id="KW-1185">Reference proteome</keyword>
<dbReference type="InterPro" id="IPR027417">
    <property type="entry name" value="P-loop_NTPase"/>
</dbReference>
<dbReference type="KEGG" id="tav:G4V39_02955"/>
<dbReference type="PANTHER" id="PTHR35894:SF1">
    <property type="entry name" value="PHOSPHORIBULOKINASE _ URIDINE KINASE FAMILY"/>
    <property type="match status" value="1"/>
</dbReference>
<organism evidence="1 2">
    <name type="scientific">Thermosulfuriphilus ammonigenes</name>
    <dbReference type="NCBI Taxonomy" id="1936021"/>
    <lineage>
        <taxon>Bacteria</taxon>
        <taxon>Pseudomonadati</taxon>
        <taxon>Thermodesulfobacteriota</taxon>
        <taxon>Thermodesulfobacteria</taxon>
        <taxon>Thermodesulfobacteriales</taxon>
        <taxon>Thermodesulfobacteriaceae</taxon>
        <taxon>Thermosulfuriphilus</taxon>
    </lineage>
</organism>
<dbReference type="InterPro" id="IPR052026">
    <property type="entry name" value="ExeA_AAA_ATPase_DNA-bind"/>
</dbReference>
<protein>
    <submittedName>
        <fullName evidence="1">AAA family ATPase</fullName>
    </submittedName>
</protein>
<dbReference type="EMBL" id="CP048877">
    <property type="protein sequence ID" value="QIJ71302.1"/>
    <property type="molecule type" value="Genomic_DNA"/>
</dbReference>
<evidence type="ECO:0000313" key="2">
    <source>
        <dbReference type="Proteomes" id="UP000502179"/>
    </source>
</evidence>
<dbReference type="CDD" id="cd00009">
    <property type="entry name" value="AAA"/>
    <property type="match status" value="1"/>
</dbReference>
<dbReference type="Proteomes" id="UP000502179">
    <property type="component" value="Chromosome"/>
</dbReference>